<dbReference type="PANTHER" id="PTHR23320">
    <property type="entry name" value="MEMBRANE-SPANNING 4-DOMAINS SUBFAMILY A MS4A -RELATED"/>
    <property type="match status" value="1"/>
</dbReference>
<dbReference type="PANTHER" id="PTHR23320:SF130">
    <property type="entry name" value="TRANSMEMBRANE PROTEIN 212"/>
    <property type="match status" value="1"/>
</dbReference>
<keyword evidence="2" id="KW-0812">Transmembrane</keyword>
<dbReference type="AlphaFoldDB" id="A0A9Q1BCF3"/>
<dbReference type="EMBL" id="JAIZAY010000022">
    <property type="protein sequence ID" value="KAJ8020373.1"/>
    <property type="molecule type" value="Genomic_DNA"/>
</dbReference>
<reference evidence="3" key="1">
    <citation type="submission" date="2021-10" db="EMBL/GenBank/DDBJ databases">
        <title>Tropical sea cucumber genome reveals ecological adaptation and Cuvierian tubules defense mechanism.</title>
        <authorList>
            <person name="Chen T."/>
        </authorList>
    </citation>
    <scope>NUCLEOTIDE SEQUENCE</scope>
    <source>
        <strain evidence="3">Nanhai2018</strain>
        <tissue evidence="3">Muscle</tissue>
    </source>
</reference>
<comment type="caution">
    <text evidence="3">The sequence shown here is derived from an EMBL/GenBank/DDBJ whole genome shotgun (WGS) entry which is preliminary data.</text>
</comment>
<protein>
    <submittedName>
        <fullName evidence="3">Uncharacterized protein</fullName>
    </submittedName>
</protein>
<accession>A0A9Q1BCF3</accession>
<feature type="region of interest" description="Disordered" evidence="1">
    <location>
        <begin position="21"/>
        <end position="40"/>
    </location>
</feature>
<evidence type="ECO:0000313" key="3">
    <source>
        <dbReference type="EMBL" id="KAJ8020373.1"/>
    </source>
</evidence>
<feature type="transmembrane region" description="Helical" evidence="2">
    <location>
        <begin position="49"/>
        <end position="70"/>
    </location>
</feature>
<proteinExistence type="predicted"/>
<evidence type="ECO:0000256" key="1">
    <source>
        <dbReference type="SAM" id="MobiDB-lite"/>
    </source>
</evidence>
<keyword evidence="2" id="KW-0472">Membrane</keyword>
<feature type="transmembrane region" description="Helical" evidence="2">
    <location>
        <begin position="212"/>
        <end position="235"/>
    </location>
</feature>
<feature type="compositionally biased region" description="Polar residues" evidence="1">
    <location>
        <begin position="346"/>
        <end position="356"/>
    </location>
</feature>
<keyword evidence="2" id="KW-1133">Transmembrane helix</keyword>
<dbReference type="OrthoDB" id="10071849at2759"/>
<dbReference type="InterPro" id="IPR030417">
    <property type="entry name" value="MS4A"/>
</dbReference>
<evidence type="ECO:0000256" key="2">
    <source>
        <dbReference type="SAM" id="Phobius"/>
    </source>
</evidence>
<feature type="region of interest" description="Disordered" evidence="1">
    <location>
        <begin position="331"/>
        <end position="365"/>
    </location>
</feature>
<evidence type="ECO:0000313" key="4">
    <source>
        <dbReference type="Proteomes" id="UP001152320"/>
    </source>
</evidence>
<sequence length="365" mass="39897">MQVSQCGPQVVPGGPVTWQAVDPRTNLPPETQSKPKRRRGTNARICTSIFQASLGAVLIITGIIVISVVVSSPTSYRPRRTQNVMEIELRDKRSWGIWCGALFIFTSAFGQFSRRSQVVISLYMAFSITASLLAFCGLVSACIQIGYLASAKNGLENDSSYSNPCRPDYNIEIVTDASMECDPRSFFSTDCVTRQEIDSCVEETRRKLTTHLVCYAIILTCFLGEFVVSIVGASFTCIGLECCSRKPPQHVVYYQTQAPQFTGQPVVLPPGAQVFPPQQYPVSMPPPAGAPMVPIAPAVQQTSPHQDGYLVPDAVPPAYQQQVNQQEYAYAVDDRPPASAPPSYEAVNQQEGNNGNDPLYISVVE</sequence>
<name>A0A9Q1BCF3_HOLLE</name>
<dbReference type="Proteomes" id="UP001152320">
    <property type="component" value="Chromosome 22"/>
</dbReference>
<keyword evidence="4" id="KW-1185">Reference proteome</keyword>
<feature type="transmembrane region" description="Helical" evidence="2">
    <location>
        <begin position="118"/>
        <end position="143"/>
    </location>
</feature>
<feature type="transmembrane region" description="Helical" evidence="2">
    <location>
        <begin position="95"/>
        <end position="112"/>
    </location>
</feature>
<gene>
    <name evidence="3" type="ORF">HOLleu_39947</name>
</gene>
<organism evidence="3 4">
    <name type="scientific">Holothuria leucospilota</name>
    <name type="common">Black long sea cucumber</name>
    <name type="synonym">Mertensiothuria leucospilota</name>
    <dbReference type="NCBI Taxonomy" id="206669"/>
    <lineage>
        <taxon>Eukaryota</taxon>
        <taxon>Metazoa</taxon>
        <taxon>Echinodermata</taxon>
        <taxon>Eleutherozoa</taxon>
        <taxon>Echinozoa</taxon>
        <taxon>Holothuroidea</taxon>
        <taxon>Aspidochirotacea</taxon>
        <taxon>Aspidochirotida</taxon>
        <taxon>Holothuriidae</taxon>
        <taxon>Holothuria</taxon>
    </lineage>
</organism>